<organism evidence="2 3">
    <name type="scientific">Sneathiella marina</name>
    <dbReference type="NCBI Taxonomy" id="2950108"/>
    <lineage>
        <taxon>Bacteria</taxon>
        <taxon>Pseudomonadati</taxon>
        <taxon>Pseudomonadota</taxon>
        <taxon>Alphaproteobacteria</taxon>
        <taxon>Sneathiellales</taxon>
        <taxon>Sneathiellaceae</taxon>
        <taxon>Sneathiella</taxon>
    </lineage>
</organism>
<dbReference type="InterPro" id="IPR004045">
    <property type="entry name" value="Glutathione_S-Trfase_N"/>
</dbReference>
<reference evidence="2" key="1">
    <citation type="submission" date="2022-06" db="EMBL/GenBank/DDBJ databases">
        <title>Sneathiella actinostolidae sp. nov., isolated from a sea anemonein the Western Pacific Ocean.</title>
        <authorList>
            <person name="Wei M.J."/>
        </authorList>
    </citation>
    <scope>NUCLEOTIDE SEQUENCE</scope>
    <source>
        <strain evidence="2">PHK-P5</strain>
    </source>
</reference>
<dbReference type="Pfam" id="PF13417">
    <property type="entry name" value="GST_N_3"/>
    <property type="match status" value="1"/>
</dbReference>
<proteinExistence type="predicted"/>
<protein>
    <submittedName>
        <fullName evidence="2">Glutathione S-transferase</fullName>
    </submittedName>
</protein>
<dbReference type="InterPro" id="IPR036249">
    <property type="entry name" value="Thioredoxin-like_sf"/>
</dbReference>
<feature type="domain" description="GST N-terminal" evidence="1">
    <location>
        <begin position="4"/>
        <end position="83"/>
    </location>
</feature>
<dbReference type="PROSITE" id="PS50404">
    <property type="entry name" value="GST_NTER"/>
    <property type="match status" value="1"/>
</dbReference>
<dbReference type="SUPFAM" id="SSF52833">
    <property type="entry name" value="Thioredoxin-like"/>
    <property type="match status" value="1"/>
</dbReference>
<name>A0ABY4W4F0_9PROT</name>
<dbReference type="Proteomes" id="UP001056291">
    <property type="component" value="Chromosome"/>
</dbReference>
<dbReference type="Gene3D" id="3.40.30.110">
    <property type="match status" value="2"/>
</dbReference>
<dbReference type="EMBL" id="CP098747">
    <property type="protein sequence ID" value="USG60169.1"/>
    <property type="molecule type" value="Genomic_DNA"/>
</dbReference>
<sequence>MSDDQIILHHYPQSPVTEKIRTILGFKGLSWQSVIIPRLPPKPNLMPLTGGYRLTPVLQIGADIYCDTSCIIRELENRFPESSLLSATKGELDWAVGNWTDGPLFRDVVTVALVEMSPNMPPEFLADRGPLYFGSDFSLEDIQAKYLDCLANVRTQFSWINNSLKTTEYLSGPMPGLMDAFSYYLVWFLRDRMAEGEAFLSQFDHLVRWEKSIRDIGHGPHEDMSDERALDIAREATPQTASFIDPNDPLNLALGMKVSVEPTGGGPAVSGNLQQLTLDRVSLLRSDPQVDQVCVHFPRLGYKIRAV</sequence>
<evidence type="ECO:0000313" key="2">
    <source>
        <dbReference type="EMBL" id="USG60169.1"/>
    </source>
</evidence>
<dbReference type="SUPFAM" id="SSF47616">
    <property type="entry name" value="GST C-terminal domain-like"/>
    <property type="match status" value="1"/>
</dbReference>
<keyword evidence="3" id="KW-1185">Reference proteome</keyword>
<accession>A0ABY4W4F0</accession>
<dbReference type="CDD" id="cd00570">
    <property type="entry name" value="GST_N_family"/>
    <property type="match status" value="1"/>
</dbReference>
<dbReference type="InterPro" id="IPR036282">
    <property type="entry name" value="Glutathione-S-Trfase_C_sf"/>
</dbReference>
<evidence type="ECO:0000259" key="1">
    <source>
        <dbReference type="PROSITE" id="PS50404"/>
    </source>
</evidence>
<evidence type="ECO:0000313" key="3">
    <source>
        <dbReference type="Proteomes" id="UP001056291"/>
    </source>
</evidence>
<gene>
    <name evidence="2" type="ORF">NBZ79_13385</name>
</gene>
<dbReference type="RefSeq" id="WP_251932976.1">
    <property type="nucleotide sequence ID" value="NZ_CP098747.1"/>
</dbReference>